<evidence type="ECO:0000313" key="2">
    <source>
        <dbReference type="EMBL" id="KAF4754603.1"/>
    </source>
</evidence>
<dbReference type="AlphaFoldDB" id="A0A7J6UBN8"/>
<proteinExistence type="predicted"/>
<feature type="non-terminal residue" evidence="2">
    <location>
        <position position="1"/>
    </location>
</feature>
<sequence>YLEREFLLRLPFMFWLPILLILVTMEFPTGIMFEIHSNLRNHLGLDDVAEATTTDAIYDFLAATFLPGVGEMNPTDSQFVESSVRDGFIQLSQKKRYRQATALVTYPVLYIVRGPDSTGKCDDIGDFGRAYQSFFWEFYYCHLLPASPVEESASASMSNTTGNTTATGFRCGEDPTDLPDLLQCFDKSSDAGQSWTFSHAEAAVSS</sequence>
<dbReference type="EMBL" id="JABANM010001246">
    <property type="protein sequence ID" value="KAF4754603.1"/>
    <property type="molecule type" value="Genomic_DNA"/>
</dbReference>
<feature type="transmembrane region" description="Helical" evidence="1">
    <location>
        <begin position="12"/>
        <end position="33"/>
    </location>
</feature>
<keyword evidence="1" id="KW-0472">Membrane</keyword>
<comment type="caution">
    <text evidence="2">The sequence shown here is derived from an EMBL/GenBank/DDBJ whole genome shotgun (WGS) entry which is preliminary data.</text>
</comment>
<evidence type="ECO:0000313" key="3">
    <source>
        <dbReference type="Proteomes" id="UP000574390"/>
    </source>
</evidence>
<gene>
    <name evidence="2" type="ORF">FOZ62_011787</name>
</gene>
<accession>A0A7J6UBN8</accession>
<keyword evidence="1" id="KW-0812">Transmembrane</keyword>
<keyword evidence="1" id="KW-1133">Transmembrane helix</keyword>
<organism evidence="2 3">
    <name type="scientific">Perkinsus olseni</name>
    <name type="common">Perkinsus atlanticus</name>
    <dbReference type="NCBI Taxonomy" id="32597"/>
    <lineage>
        <taxon>Eukaryota</taxon>
        <taxon>Sar</taxon>
        <taxon>Alveolata</taxon>
        <taxon>Perkinsozoa</taxon>
        <taxon>Perkinsea</taxon>
        <taxon>Perkinsida</taxon>
        <taxon>Perkinsidae</taxon>
        <taxon>Perkinsus</taxon>
    </lineage>
</organism>
<protein>
    <submittedName>
        <fullName evidence="2">Uncharacterized protein</fullName>
    </submittedName>
</protein>
<reference evidence="2 3" key="1">
    <citation type="submission" date="2020-04" db="EMBL/GenBank/DDBJ databases">
        <title>Perkinsus olseni comparative genomics.</title>
        <authorList>
            <person name="Bogema D.R."/>
        </authorList>
    </citation>
    <scope>NUCLEOTIDE SEQUENCE [LARGE SCALE GENOMIC DNA]</scope>
    <source>
        <strain evidence="2">ATCC PRA-205</strain>
    </source>
</reference>
<dbReference type="Proteomes" id="UP000574390">
    <property type="component" value="Unassembled WGS sequence"/>
</dbReference>
<name>A0A7J6UBN8_PEROL</name>
<evidence type="ECO:0000256" key="1">
    <source>
        <dbReference type="SAM" id="Phobius"/>
    </source>
</evidence>